<dbReference type="Pfam" id="PF01464">
    <property type="entry name" value="SLT"/>
    <property type="match status" value="1"/>
</dbReference>
<evidence type="ECO:0000313" key="4">
    <source>
        <dbReference type="Proteomes" id="UP000247498"/>
    </source>
</evidence>
<feature type="compositionally biased region" description="Gly residues" evidence="1">
    <location>
        <begin position="207"/>
        <end position="218"/>
    </location>
</feature>
<dbReference type="SUPFAM" id="SSF53955">
    <property type="entry name" value="Lysozyme-like"/>
    <property type="match status" value="1"/>
</dbReference>
<gene>
    <name evidence="3" type="ORF">Rsub_00355</name>
</gene>
<protein>
    <recommendedName>
        <fullName evidence="2">LysM domain-containing protein</fullName>
    </recommendedName>
</protein>
<dbReference type="CDD" id="cd00118">
    <property type="entry name" value="LysM"/>
    <property type="match status" value="1"/>
</dbReference>
<feature type="compositionally biased region" description="Gly residues" evidence="1">
    <location>
        <begin position="456"/>
        <end position="475"/>
    </location>
</feature>
<feature type="compositionally biased region" description="Low complexity" evidence="1">
    <location>
        <begin position="17"/>
        <end position="45"/>
    </location>
</feature>
<feature type="compositionally biased region" description="Gly residues" evidence="1">
    <location>
        <begin position="554"/>
        <end position="563"/>
    </location>
</feature>
<feature type="region of interest" description="Disordered" evidence="1">
    <location>
        <begin position="1"/>
        <end position="45"/>
    </location>
</feature>
<name>A0A2V0NK42_9CHLO</name>
<keyword evidence="4" id="KW-1185">Reference proteome</keyword>
<dbReference type="Proteomes" id="UP000247498">
    <property type="component" value="Unassembled WGS sequence"/>
</dbReference>
<dbReference type="PROSITE" id="PS51782">
    <property type="entry name" value="LYSM"/>
    <property type="match status" value="2"/>
</dbReference>
<evidence type="ECO:0000259" key="2">
    <source>
        <dbReference type="PROSITE" id="PS51782"/>
    </source>
</evidence>
<feature type="region of interest" description="Disordered" evidence="1">
    <location>
        <begin position="552"/>
        <end position="587"/>
    </location>
</feature>
<dbReference type="SUPFAM" id="SSF54106">
    <property type="entry name" value="LysM domain"/>
    <property type="match status" value="1"/>
</dbReference>
<dbReference type="Gene3D" id="1.10.530.10">
    <property type="match status" value="1"/>
</dbReference>
<dbReference type="SMART" id="SM00257">
    <property type="entry name" value="LysM"/>
    <property type="match status" value="2"/>
</dbReference>
<accession>A0A2V0NK42</accession>
<dbReference type="InterPro" id="IPR018392">
    <property type="entry name" value="LysM"/>
</dbReference>
<dbReference type="Pfam" id="PF01476">
    <property type="entry name" value="LysM"/>
    <property type="match status" value="2"/>
</dbReference>
<dbReference type="EMBL" id="BDRX01000001">
    <property type="protein sequence ID" value="GBF87644.1"/>
    <property type="molecule type" value="Genomic_DNA"/>
</dbReference>
<dbReference type="InParanoid" id="A0A2V0NK42"/>
<dbReference type="OrthoDB" id="548381at2759"/>
<dbReference type="AlphaFoldDB" id="A0A2V0NK42"/>
<dbReference type="InterPro" id="IPR036779">
    <property type="entry name" value="LysM_dom_sf"/>
</dbReference>
<proteinExistence type="predicted"/>
<dbReference type="InterPro" id="IPR023346">
    <property type="entry name" value="Lysozyme-like_dom_sf"/>
</dbReference>
<feature type="domain" description="LysM" evidence="2">
    <location>
        <begin position="397"/>
        <end position="442"/>
    </location>
</feature>
<feature type="region of interest" description="Disordered" evidence="1">
    <location>
        <begin position="206"/>
        <end position="243"/>
    </location>
</feature>
<feature type="region of interest" description="Disordered" evidence="1">
    <location>
        <begin position="450"/>
        <end position="475"/>
    </location>
</feature>
<dbReference type="Gene3D" id="3.10.350.10">
    <property type="entry name" value="LysM domain"/>
    <property type="match status" value="2"/>
</dbReference>
<sequence>MGCGVSLPATADGGGAAPRSPRAGAGASGPAAKAPAGRQAPQAQAARLHAAAGAAAGDPMLSPAELLDACAAALAAAAGAEPRLAACPRVTAAALCALALVESSGDPRCRHRGADLHGLWAMPLPTARWLASKQGWSRHPSPSAAALEQPAVAAYFAAALLATMHGWGGRARSERFAITAFRAGAEAAAADQRRRRLRRRAAAACGGAAGGESSGSGSGAEAAGGDAGGGSGGDDECDDSVPACDGGGGGAAAVLGVGTGWQYQQQQVQQVQQVQQQQPYARDSPAELSALWRKYKRAKGLVQQLACALEVRRAGERGGGGGGGGLGGGEALGLCGLGGGGGGMMHLVRQGETLKRIAAISGTSVADLLAANPDLPGEAALQPFDLITLPVAAVPPRLHALRPGDSLRALARAHGVPLGRLLAKNPELGDPRALTPGYVVLIPGLRGDSESAPAGSGSGGAGGGGAGGGGGGGGGGGASGLAQLQFAQMQLAHAQLVGGGAGGGGGGGDAFASAAAAAAAAAAARRRSEDAAWALPGAHSVQLPAWATPPTARAGGGGGGGSWGDTRITPPPRWAPASDPAFAPVPF</sequence>
<organism evidence="3 4">
    <name type="scientific">Raphidocelis subcapitata</name>
    <dbReference type="NCBI Taxonomy" id="307507"/>
    <lineage>
        <taxon>Eukaryota</taxon>
        <taxon>Viridiplantae</taxon>
        <taxon>Chlorophyta</taxon>
        <taxon>core chlorophytes</taxon>
        <taxon>Chlorophyceae</taxon>
        <taxon>CS clade</taxon>
        <taxon>Sphaeropleales</taxon>
        <taxon>Selenastraceae</taxon>
        <taxon>Raphidocelis</taxon>
    </lineage>
</organism>
<feature type="domain" description="LysM" evidence="2">
    <location>
        <begin position="344"/>
        <end position="389"/>
    </location>
</feature>
<evidence type="ECO:0000313" key="3">
    <source>
        <dbReference type="EMBL" id="GBF87644.1"/>
    </source>
</evidence>
<reference evidence="3 4" key="1">
    <citation type="journal article" date="2018" name="Sci. Rep.">
        <title>Raphidocelis subcapitata (=Pseudokirchneriella subcapitata) provides an insight into genome evolution and environmental adaptations in the Sphaeropleales.</title>
        <authorList>
            <person name="Suzuki S."/>
            <person name="Yamaguchi H."/>
            <person name="Nakajima N."/>
            <person name="Kawachi M."/>
        </authorList>
    </citation>
    <scope>NUCLEOTIDE SEQUENCE [LARGE SCALE GENOMIC DNA]</scope>
    <source>
        <strain evidence="3 4">NIES-35</strain>
    </source>
</reference>
<evidence type="ECO:0000256" key="1">
    <source>
        <dbReference type="SAM" id="MobiDB-lite"/>
    </source>
</evidence>
<dbReference type="InterPro" id="IPR008258">
    <property type="entry name" value="Transglycosylase_SLT_dom_1"/>
</dbReference>
<comment type="caution">
    <text evidence="3">The sequence shown here is derived from an EMBL/GenBank/DDBJ whole genome shotgun (WGS) entry which is preliminary data.</text>
</comment>